<dbReference type="Gene3D" id="3.30.1660.40">
    <property type="entry name" value="FlgT, N-terminal domain"/>
    <property type="match status" value="1"/>
</dbReference>
<name>A0ABU3T0J2_9ALTE</name>
<accession>A0ABU3T0J2</accession>
<dbReference type="InterPro" id="IPR032370">
    <property type="entry name" value="FlgT_N"/>
</dbReference>
<dbReference type="RefSeq" id="WP_316027273.1">
    <property type="nucleotide sequence ID" value="NZ_JAWDIO010000002.1"/>
</dbReference>
<gene>
    <name evidence="3" type="ORF">RS130_19345</name>
</gene>
<dbReference type="Pfam" id="PF16548">
    <property type="entry name" value="FlgT_N"/>
    <property type="match status" value="1"/>
</dbReference>
<feature type="domain" description="Flagellar assembly protein T N-terminal" evidence="2">
    <location>
        <begin position="1"/>
        <end position="57"/>
    </location>
</feature>
<dbReference type="Pfam" id="PF16539">
    <property type="entry name" value="FlgT_M"/>
    <property type="match status" value="1"/>
</dbReference>
<dbReference type="Proteomes" id="UP001247805">
    <property type="component" value="Unassembled WGS sequence"/>
</dbReference>
<dbReference type="InterPro" id="IPR038180">
    <property type="entry name" value="FlgT_N_sf"/>
</dbReference>
<dbReference type="Gene3D" id="3.40.50.10610">
    <property type="entry name" value="ABC-type transport auxiliary lipoprotein component"/>
    <property type="match status" value="1"/>
</dbReference>
<keyword evidence="3" id="KW-0966">Cell projection</keyword>
<evidence type="ECO:0000313" key="3">
    <source>
        <dbReference type="EMBL" id="MDU0355748.1"/>
    </source>
</evidence>
<comment type="caution">
    <text evidence="3">The sequence shown here is derived from an EMBL/GenBank/DDBJ whole genome shotgun (WGS) entry which is preliminary data.</text>
</comment>
<sequence length="132" mass="14892">MLFAGASVKSVQAMANGLISEDRLEVTTSGEVNNVELISETYHGDIITVSVRADIFPQENSCSASDYKKSIVTTWYKISKRQQAAVGNMYDFGKVMADRLQQASHQYSKYSTISNVEQYYLLLTPIRTYQMR</sequence>
<organism evidence="3 4">
    <name type="scientific">Paraglaciecola aquimarina</name>
    <dbReference type="NCBI Taxonomy" id="1235557"/>
    <lineage>
        <taxon>Bacteria</taxon>
        <taxon>Pseudomonadati</taxon>
        <taxon>Pseudomonadota</taxon>
        <taxon>Gammaproteobacteria</taxon>
        <taxon>Alteromonadales</taxon>
        <taxon>Alteromonadaceae</taxon>
        <taxon>Paraglaciecola</taxon>
    </lineage>
</organism>
<reference evidence="3 4" key="1">
    <citation type="submission" date="2023-10" db="EMBL/GenBank/DDBJ databases">
        <title>Glaciecola aquimarina strain GGW-M5 nov., isolated from a coastal seawater.</title>
        <authorList>
            <person name="Bayburt H."/>
            <person name="Kim J.M."/>
            <person name="Choi B.J."/>
            <person name="Jeon C.O."/>
        </authorList>
    </citation>
    <scope>NUCLEOTIDE SEQUENCE [LARGE SCALE GENOMIC DNA]</scope>
    <source>
        <strain evidence="3 4">KCTC 32108</strain>
    </source>
</reference>
<dbReference type="InterPro" id="IPR032386">
    <property type="entry name" value="FlgT_M"/>
</dbReference>
<proteinExistence type="predicted"/>
<protein>
    <submittedName>
        <fullName evidence="3">Flagellar assembly protein T N-terminal domain-containing protein</fullName>
    </submittedName>
</protein>
<keyword evidence="4" id="KW-1185">Reference proteome</keyword>
<dbReference type="EMBL" id="JAWDIO010000002">
    <property type="protein sequence ID" value="MDU0355748.1"/>
    <property type="molecule type" value="Genomic_DNA"/>
</dbReference>
<evidence type="ECO:0000259" key="2">
    <source>
        <dbReference type="Pfam" id="PF16548"/>
    </source>
</evidence>
<evidence type="ECO:0000313" key="4">
    <source>
        <dbReference type="Proteomes" id="UP001247805"/>
    </source>
</evidence>
<feature type="domain" description="Flagellar assembly protein T middle" evidence="1">
    <location>
        <begin position="61"/>
        <end position="117"/>
    </location>
</feature>
<keyword evidence="3" id="KW-0282">Flagellum</keyword>
<evidence type="ECO:0000259" key="1">
    <source>
        <dbReference type="Pfam" id="PF16539"/>
    </source>
</evidence>
<keyword evidence="3" id="KW-0969">Cilium</keyword>